<comment type="caution">
    <text evidence="3">The sequence shown here is derived from an EMBL/GenBank/DDBJ whole genome shotgun (WGS) entry which is preliminary data.</text>
</comment>
<keyword evidence="4" id="KW-1185">Reference proteome</keyword>
<reference evidence="3" key="1">
    <citation type="submission" date="2019-06" db="EMBL/GenBank/DDBJ databases">
        <authorList>
            <person name="Zheng W."/>
        </authorList>
    </citation>
    <scope>NUCLEOTIDE SEQUENCE</scope>
    <source>
        <strain evidence="3">QDHG01</strain>
    </source>
</reference>
<name>A0A8J8SZ55_HALGN</name>
<keyword evidence="1" id="KW-0175">Coiled coil</keyword>
<dbReference type="EMBL" id="RRYP01014491">
    <property type="protein sequence ID" value="TNV75950.1"/>
    <property type="molecule type" value="Genomic_DNA"/>
</dbReference>
<evidence type="ECO:0000256" key="2">
    <source>
        <dbReference type="SAM" id="MobiDB-lite"/>
    </source>
</evidence>
<proteinExistence type="predicted"/>
<dbReference type="AlphaFoldDB" id="A0A8J8SZ55"/>
<dbReference type="Proteomes" id="UP000785679">
    <property type="component" value="Unassembled WGS sequence"/>
</dbReference>
<evidence type="ECO:0000256" key="1">
    <source>
        <dbReference type="SAM" id="Coils"/>
    </source>
</evidence>
<feature type="coiled-coil region" evidence="1">
    <location>
        <begin position="106"/>
        <end position="180"/>
    </location>
</feature>
<sequence length="207" mass="23259">MCDKFKTQINKLQSASAMKAMNQTLDSHMGGVSRENTDDAVHRGSKHGVVGNASVSNTSQGVSPRSQYHQTHNNPFNQTGASIGHQSSSTNTANIKGKIISIEEMIRSIQDDLQFHKSEVQVLKQEKTQLETSLTLQTQDVRKTLTNELFKVEEDIKRHFAQQKQENARYQQQITAFRGEKTALDMQMLELERRMGTLEHSIGAGQM</sequence>
<protein>
    <submittedName>
        <fullName evidence="3">Uncharacterized protein</fullName>
    </submittedName>
</protein>
<evidence type="ECO:0000313" key="3">
    <source>
        <dbReference type="EMBL" id="TNV75950.1"/>
    </source>
</evidence>
<feature type="compositionally biased region" description="Polar residues" evidence="2">
    <location>
        <begin position="53"/>
        <end position="91"/>
    </location>
</feature>
<evidence type="ECO:0000313" key="4">
    <source>
        <dbReference type="Proteomes" id="UP000785679"/>
    </source>
</evidence>
<feature type="region of interest" description="Disordered" evidence="2">
    <location>
        <begin position="29"/>
        <end position="91"/>
    </location>
</feature>
<dbReference type="OrthoDB" id="436703at2759"/>
<organism evidence="3 4">
    <name type="scientific">Halteria grandinella</name>
    <dbReference type="NCBI Taxonomy" id="5974"/>
    <lineage>
        <taxon>Eukaryota</taxon>
        <taxon>Sar</taxon>
        <taxon>Alveolata</taxon>
        <taxon>Ciliophora</taxon>
        <taxon>Intramacronucleata</taxon>
        <taxon>Spirotrichea</taxon>
        <taxon>Stichotrichia</taxon>
        <taxon>Sporadotrichida</taxon>
        <taxon>Halteriidae</taxon>
        <taxon>Halteria</taxon>
    </lineage>
</organism>
<accession>A0A8J8SZ55</accession>
<gene>
    <name evidence="3" type="ORF">FGO68_gene12153</name>
</gene>